<dbReference type="Gene3D" id="1.10.3080.10">
    <property type="entry name" value="Clc chloride channel"/>
    <property type="match status" value="1"/>
</dbReference>
<dbReference type="GO" id="GO:0005247">
    <property type="term" value="F:voltage-gated chloride channel activity"/>
    <property type="evidence" value="ECO:0007669"/>
    <property type="project" value="TreeGrafter"/>
</dbReference>
<dbReference type="Pfam" id="PF00654">
    <property type="entry name" value="Voltage_CLC"/>
    <property type="match status" value="1"/>
</dbReference>
<dbReference type="PROSITE" id="PS51371">
    <property type="entry name" value="CBS"/>
    <property type="match status" value="2"/>
</dbReference>
<evidence type="ECO:0000256" key="3">
    <source>
        <dbReference type="ARBA" id="ARBA00022692"/>
    </source>
</evidence>
<comment type="similarity">
    <text evidence="9">Belongs to the chloride channel (TC 2.A.49) family.</text>
</comment>
<feature type="transmembrane region" description="Helical" evidence="9">
    <location>
        <begin position="139"/>
        <end position="160"/>
    </location>
</feature>
<dbReference type="Pfam" id="PF00571">
    <property type="entry name" value="CBS"/>
    <property type="match status" value="1"/>
</dbReference>
<dbReference type="Gene3D" id="3.90.1280.20">
    <property type="match status" value="1"/>
</dbReference>
<evidence type="ECO:0000256" key="9">
    <source>
        <dbReference type="RuleBase" id="RU361221"/>
    </source>
</evidence>
<protein>
    <recommendedName>
        <fullName evidence="9">Chloride channel protein</fullName>
    </recommendedName>
</protein>
<keyword evidence="3 9" id="KW-0812">Transmembrane</keyword>
<evidence type="ECO:0000259" key="10">
    <source>
        <dbReference type="PROSITE" id="PS51371"/>
    </source>
</evidence>
<dbReference type="STRING" id="796925.A0A137PJ67"/>
<dbReference type="Gene3D" id="3.10.580.20">
    <property type="match status" value="1"/>
</dbReference>
<dbReference type="GO" id="GO:0005886">
    <property type="term" value="C:plasma membrane"/>
    <property type="evidence" value="ECO:0007669"/>
    <property type="project" value="TreeGrafter"/>
</dbReference>
<feature type="transmembrane region" description="Helical" evidence="9">
    <location>
        <begin position="59"/>
        <end position="79"/>
    </location>
</feature>
<feature type="transmembrane region" description="Helical" evidence="9">
    <location>
        <begin position="478"/>
        <end position="497"/>
    </location>
</feature>
<reference evidence="11 12" key="1">
    <citation type="journal article" date="2015" name="Genome Biol. Evol.">
        <title>Phylogenomic analyses indicate that early fungi evolved digesting cell walls of algal ancestors of land plants.</title>
        <authorList>
            <person name="Chang Y."/>
            <person name="Wang S."/>
            <person name="Sekimoto S."/>
            <person name="Aerts A.L."/>
            <person name="Choi C."/>
            <person name="Clum A."/>
            <person name="LaButti K.M."/>
            <person name="Lindquist E.A."/>
            <person name="Yee Ngan C."/>
            <person name="Ohm R.A."/>
            <person name="Salamov A.A."/>
            <person name="Grigoriev I.V."/>
            <person name="Spatafora J.W."/>
            <person name="Berbee M.L."/>
        </authorList>
    </citation>
    <scope>NUCLEOTIDE SEQUENCE [LARGE SCALE GENOMIC DNA]</scope>
    <source>
        <strain evidence="11 12">NRRL 28638</strain>
    </source>
</reference>
<dbReference type="InterPro" id="IPR000644">
    <property type="entry name" value="CBS_dom"/>
</dbReference>
<evidence type="ECO:0000313" key="11">
    <source>
        <dbReference type="EMBL" id="KXN75025.1"/>
    </source>
</evidence>
<feature type="transmembrane region" description="Helical" evidence="9">
    <location>
        <begin position="503"/>
        <end position="526"/>
    </location>
</feature>
<comment type="subcellular location">
    <subcellularLocation>
        <location evidence="1 9">Membrane</location>
        <topology evidence="1 9">Multi-pass membrane protein</topology>
    </subcellularLocation>
</comment>
<organism evidence="11 12">
    <name type="scientific">Conidiobolus coronatus (strain ATCC 28846 / CBS 209.66 / NRRL 28638)</name>
    <name type="common">Delacroixia coronata</name>
    <dbReference type="NCBI Taxonomy" id="796925"/>
    <lineage>
        <taxon>Eukaryota</taxon>
        <taxon>Fungi</taxon>
        <taxon>Fungi incertae sedis</taxon>
        <taxon>Zoopagomycota</taxon>
        <taxon>Entomophthoromycotina</taxon>
        <taxon>Entomophthoromycetes</taxon>
        <taxon>Entomophthorales</taxon>
        <taxon>Ancylistaceae</taxon>
        <taxon>Conidiobolus</taxon>
    </lineage>
</organism>
<dbReference type="InterPro" id="IPR014743">
    <property type="entry name" value="Cl-channel_core"/>
</dbReference>
<gene>
    <name evidence="11" type="ORF">CONCODRAFT_33877</name>
</gene>
<dbReference type="PRINTS" id="PR00762">
    <property type="entry name" value="CLCHANNEL"/>
</dbReference>
<dbReference type="EMBL" id="KQ964418">
    <property type="protein sequence ID" value="KXN75025.1"/>
    <property type="molecule type" value="Genomic_DNA"/>
</dbReference>
<dbReference type="GO" id="GO:0005769">
    <property type="term" value="C:early endosome"/>
    <property type="evidence" value="ECO:0007669"/>
    <property type="project" value="TreeGrafter"/>
</dbReference>
<keyword evidence="7 9" id="KW-0868">Chloride</keyword>
<keyword evidence="12" id="KW-1185">Reference proteome</keyword>
<keyword evidence="5 9" id="KW-0406">Ion transport</keyword>
<dbReference type="InterPro" id="IPR046342">
    <property type="entry name" value="CBS_dom_sf"/>
</dbReference>
<accession>A0A137PJ67</accession>
<dbReference type="Proteomes" id="UP000070444">
    <property type="component" value="Unassembled WGS sequence"/>
</dbReference>
<dbReference type="PANTHER" id="PTHR45711">
    <property type="entry name" value="CHLORIDE CHANNEL PROTEIN"/>
    <property type="match status" value="1"/>
</dbReference>
<evidence type="ECO:0000256" key="8">
    <source>
        <dbReference type="PROSITE-ProRule" id="PRU00703"/>
    </source>
</evidence>
<dbReference type="InterPro" id="IPR001807">
    <property type="entry name" value="ClC"/>
</dbReference>
<evidence type="ECO:0000256" key="7">
    <source>
        <dbReference type="ARBA" id="ARBA00023214"/>
    </source>
</evidence>
<dbReference type="CDD" id="cd03684">
    <property type="entry name" value="ClC_3_like"/>
    <property type="match status" value="1"/>
</dbReference>
<keyword evidence="4 9" id="KW-1133">Transmembrane helix</keyword>
<evidence type="ECO:0000256" key="1">
    <source>
        <dbReference type="ARBA" id="ARBA00004141"/>
    </source>
</evidence>
<keyword evidence="2 9" id="KW-0813">Transport</keyword>
<dbReference type="PANTHER" id="PTHR45711:SF6">
    <property type="entry name" value="CHLORIDE CHANNEL PROTEIN"/>
    <property type="match status" value="1"/>
</dbReference>
<comment type="caution">
    <text evidence="9">Lacks conserved residue(s) required for the propagation of feature annotation.</text>
</comment>
<dbReference type="CDD" id="cd04591">
    <property type="entry name" value="CBS_pair_voltage-gated_CLC_euk_bac"/>
    <property type="match status" value="1"/>
</dbReference>
<keyword evidence="8" id="KW-0129">CBS domain</keyword>
<dbReference type="SUPFAM" id="SSF81340">
    <property type="entry name" value="Clc chloride channel"/>
    <property type="match status" value="1"/>
</dbReference>
<evidence type="ECO:0000256" key="6">
    <source>
        <dbReference type="ARBA" id="ARBA00023136"/>
    </source>
</evidence>
<dbReference type="OrthoDB" id="44789at2759"/>
<feature type="transmembrane region" description="Helical" evidence="9">
    <location>
        <begin position="244"/>
        <end position="268"/>
    </location>
</feature>
<feature type="transmembrane region" description="Helical" evidence="9">
    <location>
        <begin position="412"/>
        <end position="432"/>
    </location>
</feature>
<dbReference type="GO" id="GO:0005794">
    <property type="term" value="C:Golgi apparatus"/>
    <property type="evidence" value="ECO:0007669"/>
    <property type="project" value="TreeGrafter"/>
</dbReference>
<dbReference type="SUPFAM" id="SSF54631">
    <property type="entry name" value="CBS-domain pair"/>
    <property type="match status" value="1"/>
</dbReference>
<evidence type="ECO:0000256" key="5">
    <source>
        <dbReference type="ARBA" id="ARBA00023065"/>
    </source>
</evidence>
<name>A0A137PJ67_CONC2</name>
<proteinExistence type="inferred from homology"/>
<dbReference type="OMA" id="WIHDFAK"/>
<feature type="transmembrane region" description="Helical" evidence="9">
    <location>
        <begin position="438"/>
        <end position="457"/>
    </location>
</feature>
<feature type="domain" description="CBS" evidence="10">
    <location>
        <begin position="568"/>
        <end position="630"/>
    </location>
</feature>
<feature type="transmembrane region" description="Helical" evidence="9">
    <location>
        <begin position="359"/>
        <end position="378"/>
    </location>
</feature>
<keyword evidence="6 9" id="KW-0472">Membrane</keyword>
<dbReference type="AlphaFoldDB" id="A0A137PJ67"/>
<evidence type="ECO:0000256" key="2">
    <source>
        <dbReference type="ARBA" id="ARBA00022448"/>
    </source>
</evidence>
<sequence>MNIWDNDNEFSLGRKVAYDDFTTIDWTHDFNLEELRKRKLNKGKGIKKHWNQLVDKSKGWIVVLSVGASVGILAGYINVISEWLSDLKVGYCSTNFYLNQEFCCWGNDPPLNLHCSEWVPWGQVLSTSNSSTSPALEYILGYSFYILFSLVLALVSAILVLNFAPYAAGCGITEVKTILGGFVIRRFLGKWTLLIKSVGLCLSSSSGLSIGKEGPLVHVACCCGNLFLRFFNKYKHNEAKKREILSAAASAGVSVAFGAPIGGVLFSLEELSYYFPLKTMWRSFISAMVASIFLKIVNPFRTGKLVMFQVTYTRNWHGFEMIFFLILGVLGGLYGTLFIKLNLWLTKFRRDSWLNKYPIQEVIAITLITSAIGFPNIFMRLDTSELLSNLFTECDDNSLSILCPKSNIFKTITLLLIASLLKLLLTIVTFGVRVPAGLFLPSMAIGACFGRIVGIIVQELSKNSQSFFFQACQVGTNCINPGTYAMVGAAAALGGVTRMTVSLVVIMFELTGALTYVLPIMVAVMTSKWVGDAFDRGGIYDGLIRLNGYPFLHNKQDYPSDHTTGQVMTRVNDLVVIPADQISLSQIDELLQYTNFKGFPIVRSSNDPFLIGFISRSELRTGIEHAKLSSTVDGSSPCLFDIVDSDSLGILEHGSFVDLRYWTDHTPITVTPTTTMGVVIDLFCKLGLRYVLVAKHGELLGVITKKDVLKHIDIIEYPKLAQGNNLA</sequence>
<feature type="transmembrane region" description="Helical" evidence="9">
    <location>
        <begin position="318"/>
        <end position="339"/>
    </location>
</feature>
<evidence type="ECO:0000313" key="12">
    <source>
        <dbReference type="Proteomes" id="UP000070444"/>
    </source>
</evidence>
<evidence type="ECO:0000256" key="4">
    <source>
        <dbReference type="ARBA" id="ARBA00022989"/>
    </source>
</evidence>
<dbReference type="SMART" id="SM00116">
    <property type="entry name" value="CBS"/>
    <property type="match status" value="1"/>
</dbReference>
<feature type="domain" description="CBS" evidence="10">
    <location>
        <begin position="663"/>
        <end position="722"/>
    </location>
</feature>
<dbReference type="FunFam" id="1.10.3080.10:FF:000011">
    <property type="entry name" value="Chloride channel protein"/>
    <property type="match status" value="1"/>
</dbReference>